<gene>
    <name evidence="8" type="ORF">ONB1V03_LOCUS8365</name>
</gene>
<evidence type="ECO:0000259" key="7">
    <source>
        <dbReference type="Pfam" id="PF10312"/>
    </source>
</evidence>
<dbReference type="InterPro" id="IPR018816">
    <property type="entry name" value="Cactin_central"/>
</dbReference>
<accession>A0A7R9QN40</accession>
<keyword evidence="5" id="KW-0812">Transmembrane</keyword>
<comment type="similarity">
    <text evidence="1">Belongs to the CACTIN family.</text>
</comment>
<evidence type="ECO:0000256" key="5">
    <source>
        <dbReference type="SAM" id="Phobius"/>
    </source>
</evidence>
<keyword evidence="5" id="KW-0472">Membrane</keyword>
<dbReference type="EMBL" id="OC919570">
    <property type="protein sequence ID" value="CAD7651568.1"/>
    <property type="molecule type" value="Genomic_DNA"/>
</dbReference>
<dbReference type="Pfam" id="PF09732">
    <property type="entry name" value="CactinC_cactus"/>
    <property type="match status" value="1"/>
</dbReference>
<feature type="region of interest" description="Disordered" evidence="4">
    <location>
        <begin position="431"/>
        <end position="453"/>
    </location>
</feature>
<feature type="coiled-coil region" evidence="3">
    <location>
        <begin position="477"/>
        <end position="504"/>
    </location>
</feature>
<dbReference type="PANTHER" id="PTHR21737">
    <property type="entry name" value="POLYGLUTAMINE BINDING PROTEIN 1/MARVEL MEMBRANE-ASSOCIATING DOMAIN CONTAINING 3"/>
    <property type="match status" value="1"/>
</dbReference>
<feature type="compositionally biased region" description="Acidic residues" evidence="4">
    <location>
        <begin position="439"/>
        <end position="453"/>
    </location>
</feature>
<keyword evidence="3" id="KW-0175">Coiled coil</keyword>
<dbReference type="Pfam" id="PF10312">
    <property type="entry name" value="Cactin_mid"/>
    <property type="match status" value="1"/>
</dbReference>
<feature type="coiled-coil region" evidence="3">
    <location>
        <begin position="141"/>
        <end position="176"/>
    </location>
</feature>
<dbReference type="GO" id="GO:0005737">
    <property type="term" value="C:cytoplasm"/>
    <property type="evidence" value="ECO:0007669"/>
    <property type="project" value="TreeGrafter"/>
</dbReference>
<evidence type="ECO:0000256" key="3">
    <source>
        <dbReference type="SAM" id="Coils"/>
    </source>
</evidence>
<feature type="compositionally biased region" description="Basic and acidic residues" evidence="4">
    <location>
        <begin position="48"/>
        <end position="73"/>
    </location>
</feature>
<dbReference type="PANTHER" id="PTHR21737:SF4">
    <property type="entry name" value="SPLICING FACTOR CACTIN"/>
    <property type="match status" value="1"/>
</dbReference>
<feature type="domain" description="Splicing factor Cactin C-terminal" evidence="6">
    <location>
        <begin position="605"/>
        <end position="663"/>
    </location>
</feature>
<dbReference type="AlphaFoldDB" id="A0A7R9QN40"/>
<dbReference type="OrthoDB" id="265955at2759"/>
<evidence type="ECO:0000256" key="2">
    <source>
        <dbReference type="ARBA" id="ARBA00034534"/>
    </source>
</evidence>
<evidence type="ECO:0000313" key="8">
    <source>
        <dbReference type="EMBL" id="CAD7651568.1"/>
    </source>
</evidence>
<reference evidence="8" key="1">
    <citation type="submission" date="2020-11" db="EMBL/GenBank/DDBJ databases">
        <authorList>
            <person name="Tran Van P."/>
        </authorList>
    </citation>
    <scope>NUCLEOTIDE SEQUENCE</scope>
</reference>
<dbReference type="SMART" id="SM01050">
    <property type="entry name" value="CactinC_cactus"/>
    <property type="match status" value="1"/>
</dbReference>
<dbReference type="GO" id="GO:0045292">
    <property type="term" value="P:mRNA cis splicing, via spliceosome"/>
    <property type="evidence" value="ECO:0007669"/>
    <property type="project" value="TreeGrafter"/>
</dbReference>
<protein>
    <recommendedName>
        <fullName evidence="2">Splicing factor Cactin</fullName>
    </recommendedName>
</protein>
<feature type="transmembrane region" description="Helical" evidence="5">
    <location>
        <begin position="588"/>
        <end position="605"/>
    </location>
</feature>
<organism evidence="8">
    <name type="scientific">Oppiella nova</name>
    <dbReference type="NCBI Taxonomy" id="334625"/>
    <lineage>
        <taxon>Eukaryota</taxon>
        <taxon>Metazoa</taxon>
        <taxon>Ecdysozoa</taxon>
        <taxon>Arthropoda</taxon>
        <taxon>Chelicerata</taxon>
        <taxon>Arachnida</taxon>
        <taxon>Acari</taxon>
        <taxon>Acariformes</taxon>
        <taxon>Sarcoptiformes</taxon>
        <taxon>Oribatida</taxon>
        <taxon>Brachypylina</taxon>
        <taxon>Oppioidea</taxon>
        <taxon>Oppiidae</taxon>
        <taxon>Oppiella</taxon>
    </lineage>
</organism>
<keyword evidence="5" id="KW-1133">Transmembrane helix</keyword>
<sequence length="663" mass="78712">GSTPSSSASDSRSRSRSRRRDSTSSVTSRDGSEGESRKRMALISEKLSSNHREVLEQKQRLKAKSKEEMRRRKEVYKALETPEEKRMRRLAKKEAKEKKRKLMSGWDEEYMGYTNADNPFGDANLHKTFVWHKKYDKMGLKNVSEEEIDRMNRQKMQMTKRELEKVKERRLEREREREMRDDEMSRMQREKEAEQFKEWEKQEDIFHLKQAKLRSKLRINENRAKPIDLLARYISAFGDDIGVDEESEKTEKTEEMATDLVEPYLCLNGLRINDLEDLFEDIKVYMTLDSQKNLEFWKDLQIIVEDELSKLKKCQTQSAVERREGINPAVTQDVVQVFKDKTPAQLQALQKSIETKIHSNEEGIDIGYWESLLSRLKAHIARARLRELHELNLNKRLNRLREEQKGHKIPQTIANEPLFPIIDTNTDIKQEEMATTSREEDDDKFEEEEAEEMDPFAKCIEDYERGQYSPKLLSTNDIELQTMVIEVEEDMRRLEEQRKGLLNVDSNEGKTKGAMSAAEQAFEKEARKGMNDDEAIFSVEEQIKEVEKQYSWSDKYRPRKPRYFNRVHTGFVTLFMLVWVMLHLLGGGFHQLFSVCGWIFYTACAENRDFAQIRFSSGPPYEDICFKIVNREWNFSYKSGFRSQFHNNILQLWFHFKRYRYRR</sequence>
<dbReference type="InterPro" id="IPR019134">
    <property type="entry name" value="Cactin_C"/>
</dbReference>
<evidence type="ECO:0000256" key="1">
    <source>
        <dbReference type="ARBA" id="ARBA00006895"/>
    </source>
</evidence>
<feature type="region of interest" description="Disordered" evidence="4">
    <location>
        <begin position="1"/>
        <end position="73"/>
    </location>
</feature>
<name>A0A7R9QN40_9ACAR</name>
<feature type="compositionally biased region" description="Low complexity" evidence="4">
    <location>
        <begin position="1"/>
        <end position="10"/>
    </location>
</feature>
<feature type="domain" description="Splicing factor cactin central" evidence="7">
    <location>
        <begin position="189"/>
        <end position="389"/>
    </location>
</feature>
<proteinExistence type="inferred from homology"/>
<evidence type="ECO:0000259" key="6">
    <source>
        <dbReference type="Pfam" id="PF09732"/>
    </source>
</evidence>
<feature type="non-terminal residue" evidence="8">
    <location>
        <position position="663"/>
    </location>
</feature>
<dbReference type="GO" id="GO:0005681">
    <property type="term" value="C:spliceosomal complex"/>
    <property type="evidence" value="ECO:0007669"/>
    <property type="project" value="TreeGrafter"/>
</dbReference>
<evidence type="ECO:0000256" key="4">
    <source>
        <dbReference type="SAM" id="MobiDB-lite"/>
    </source>
</evidence>